<name>A0ABU6RNV6_9FABA</name>
<evidence type="ECO:0000256" key="3">
    <source>
        <dbReference type="ARBA" id="ARBA00022801"/>
    </source>
</evidence>
<evidence type="ECO:0000256" key="4">
    <source>
        <dbReference type="SAM" id="MobiDB-lite"/>
    </source>
</evidence>
<feature type="region of interest" description="Disordered" evidence="4">
    <location>
        <begin position="1"/>
        <end position="27"/>
    </location>
</feature>
<evidence type="ECO:0000259" key="5">
    <source>
        <dbReference type="Pfam" id="PF02902"/>
    </source>
</evidence>
<keyword evidence="2" id="KW-0645">Protease</keyword>
<feature type="region of interest" description="Disordered" evidence="4">
    <location>
        <begin position="134"/>
        <end position="165"/>
    </location>
</feature>
<reference evidence="6 7" key="1">
    <citation type="journal article" date="2023" name="Plants (Basel)">
        <title>Bridging the Gap: Combining Genomics and Transcriptomics Approaches to Understand Stylosanthes scabra, an Orphan Legume from the Brazilian Caatinga.</title>
        <authorList>
            <person name="Ferreira-Neto J.R.C."/>
            <person name="da Silva M.D."/>
            <person name="Binneck E."/>
            <person name="de Melo N.F."/>
            <person name="da Silva R.H."/>
            <person name="de Melo A.L.T.M."/>
            <person name="Pandolfi V."/>
            <person name="Bustamante F.O."/>
            <person name="Brasileiro-Vidal A.C."/>
            <person name="Benko-Iseppon A.M."/>
        </authorList>
    </citation>
    <scope>NUCLEOTIDE SEQUENCE [LARGE SCALE GENOMIC DNA]</scope>
    <source>
        <tissue evidence="6">Leaves</tissue>
    </source>
</reference>
<dbReference type="EMBL" id="JASCZI010030929">
    <property type="protein sequence ID" value="MED6125378.1"/>
    <property type="molecule type" value="Genomic_DNA"/>
</dbReference>
<comment type="caution">
    <text evidence="6">The sequence shown here is derived from an EMBL/GenBank/DDBJ whole genome shotgun (WGS) entry which is preliminary data.</text>
</comment>
<dbReference type="Pfam" id="PF02902">
    <property type="entry name" value="Peptidase_C48"/>
    <property type="match status" value="1"/>
</dbReference>
<keyword evidence="3" id="KW-0378">Hydrolase</keyword>
<sequence length="350" mass="39130">MTATQELTGGDLSNTNKETAPIHEDVQVTPQDCAIEVVEATSAEEQIIMQDLSKSDANVDAQIHEDVQVTPLDSVIEVVQATSAEEELISRDLSNNIDPKKDIPTDKEIEDQMNKSLMIVADIALKHGKLGPPPSFKLCPEIDSQPEQEDQQPQKEDKQKLKGKEIEHQCTECKTPAPIIQDDRILMRRSGKEYGAMRYHFMSLGEKAEVDMISNVLDQMRVLAGAETMFPNKTRAVGSHSLLPKYIPVPKQLNAYDCGVYVIKYMDYVNPSTLGKRGFSVPIWTEAELQEFREENVERILYHGDNYCRYQAIKAGNSATRDPKPSTALQSPYTQLKTTDLESGKSDASK</sequence>
<evidence type="ECO:0000313" key="6">
    <source>
        <dbReference type="EMBL" id="MED6125378.1"/>
    </source>
</evidence>
<evidence type="ECO:0000256" key="2">
    <source>
        <dbReference type="ARBA" id="ARBA00022670"/>
    </source>
</evidence>
<dbReference type="Gene3D" id="1.10.418.20">
    <property type="match status" value="1"/>
</dbReference>
<feature type="compositionally biased region" description="Polar residues" evidence="4">
    <location>
        <begin position="327"/>
        <end position="338"/>
    </location>
</feature>
<evidence type="ECO:0000256" key="1">
    <source>
        <dbReference type="ARBA" id="ARBA00005234"/>
    </source>
</evidence>
<feature type="compositionally biased region" description="Polar residues" evidence="4">
    <location>
        <begin position="1"/>
        <end position="18"/>
    </location>
</feature>
<feature type="compositionally biased region" description="Basic and acidic residues" evidence="4">
    <location>
        <begin position="339"/>
        <end position="350"/>
    </location>
</feature>
<gene>
    <name evidence="6" type="ORF">PIB30_068029</name>
</gene>
<feature type="domain" description="Ubiquitin-like protease family profile" evidence="5">
    <location>
        <begin position="228"/>
        <end position="269"/>
    </location>
</feature>
<protein>
    <recommendedName>
        <fullName evidence="5">Ubiquitin-like protease family profile domain-containing protein</fullName>
    </recommendedName>
</protein>
<dbReference type="Proteomes" id="UP001341840">
    <property type="component" value="Unassembled WGS sequence"/>
</dbReference>
<organism evidence="6 7">
    <name type="scientific">Stylosanthes scabra</name>
    <dbReference type="NCBI Taxonomy" id="79078"/>
    <lineage>
        <taxon>Eukaryota</taxon>
        <taxon>Viridiplantae</taxon>
        <taxon>Streptophyta</taxon>
        <taxon>Embryophyta</taxon>
        <taxon>Tracheophyta</taxon>
        <taxon>Spermatophyta</taxon>
        <taxon>Magnoliopsida</taxon>
        <taxon>eudicotyledons</taxon>
        <taxon>Gunneridae</taxon>
        <taxon>Pentapetalae</taxon>
        <taxon>rosids</taxon>
        <taxon>fabids</taxon>
        <taxon>Fabales</taxon>
        <taxon>Fabaceae</taxon>
        <taxon>Papilionoideae</taxon>
        <taxon>50 kb inversion clade</taxon>
        <taxon>dalbergioids sensu lato</taxon>
        <taxon>Dalbergieae</taxon>
        <taxon>Pterocarpus clade</taxon>
        <taxon>Stylosanthes</taxon>
    </lineage>
</organism>
<dbReference type="SUPFAM" id="SSF54001">
    <property type="entry name" value="Cysteine proteinases"/>
    <property type="match status" value="1"/>
</dbReference>
<evidence type="ECO:0000313" key="7">
    <source>
        <dbReference type="Proteomes" id="UP001341840"/>
    </source>
</evidence>
<dbReference type="InterPro" id="IPR003653">
    <property type="entry name" value="Peptidase_C48_C"/>
</dbReference>
<dbReference type="InterPro" id="IPR038765">
    <property type="entry name" value="Papain-like_cys_pep_sf"/>
</dbReference>
<comment type="similarity">
    <text evidence="1">Belongs to the peptidase C48 family.</text>
</comment>
<proteinExistence type="inferred from homology"/>
<keyword evidence="7" id="KW-1185">Reference proteome</keyword>
<feature type="region of interest" description="Disordered" evidence="4">
    <location>
        <begin position="317"/>
        <end position="350"/>
    </location>
</feature>
<accession>A0ABU6RNV6</accession>
<feature type="compositionally biased region" description="Basic and acidic residues" evidence="4">
    <location>
        <begin position="152"/>
        <end position="165"/>
    </location>
</feature>